<keyword evidence="5" id="KW-0723">Serine/threonine-protein kinase</keyword>
<evidence type="ECO:0000313" key="5">
    <source>
        <dbReference type="EMBL" id="KAJ2000711.1"/>
    </source>
</evidence>
<feature type="compositionally biased region" description="Basic and acidic residues" evidence="3">
    <location>
        <begin position="1"/>
        <end position="10"/>
    </location>
</feature>
<evidence type="ECO:0000256" key="1">
    <source>
        <dbReference type="ARBA" id="ARBA00022741"/>
    </source>
</evidence>
<dbReference type="GO" id="GO:0005524">
    <property type="term" value="F:ATP binding"/>
    <property type="evidence" value="ECO:0007669"/>
    <property type="project" value="UniProtKB-KW"/>
</dbReference>
<keyword evidence="6" id="KW-1185">Reference proteome</keyword>
<feature type="region of interest" description="Disordered" evidence="3">
    <location>
        <begin position="1"/>
        <end position="22"/>
    </location>
</feature>
<dbReference type="PANTHER" id="PTHR24346">
    <property type="entry name" value="MAP/MICROTUBULE AFFINITY-REGULATING KINASE"/>
    <property type="match status" value="1"/>
</dbReference>
<dbReference type="GO" id="GO:0005737">
    <property type="term" value="C:cytoplasm"/>
    <property type="evidence" value="ECO:0007669"/>
    <property type="project" value="TreeGrafter"/>
</dbReference>
<dbReference type="EMBL" id="JANBQF010000495">
    <property type="protein sequence ID" value="KAJ2000711.1"/>
    <property type="molecule type" value="Genomic_DNA"/>
</dbReference>
<dbReference type="PROSITE" id="PS50011">
    <property type="entry name" value="PROTEIN_KINASE_DOM"/>
    <property type="match status" value="1"/>
</dbReference>
<dbReference type="InterPro" id="IPR008271">
    <property type="entry name" value="Ser/Thr_kinase_AS"/>
</dbReference>
<proteinExistence type="predicted"/>
<reference evidence="5" key="1">
    <citation type="submission" date="2022-07" db="EMBL/GenBank/DDBJ databases">
        <title>Phylogenomic reconstructions and comparative analyses of Kickxellomycotina fungi.</title>
        <authorList>
            <person name="Reynolds N.K."/>
            <person name="Stajich J.E."/>
            <person name="Barry K."/>
            <person name="Grigoriev I.V."/>
            <person name="Crous P."/>
            <person name="Smith M.E."/>
        </authorList>
    </citation>
    <scope>NUCLEOTIDE SEQUENCE</scope>
    <source>
        <strain evidence="5">IMI 214461</strain>
    </source>
</reference>
<comment type="caution">
    <text evidence="5">The sequence shown here is derived from an EMBL/GenBank/DDBJ whole genome shotgun (WGS) entry which is preliminary data.</text>
</comment>
<dbReference type="SUPFAM" id="SSF56112">
    <property type="entry name" value="Protein kinase-like (PK-like)"/>
    <property type="match status" value="1"/>
</dbReference>
<feature type="region of interest" description="Disordered" evidence="3">
    <location>
        <begin position="50"/>
        <end position="101"/>
    </location>
</feature>
<name>A0A9W8BH86_9FUNG</name>
<feature type="compositionally biased region" description="Low complexity" evidence="3">
    <location>
        <begin position="91"/>
        <end position="100"/>
    </location>
</feature>
<dbReference type="PANTHER" id="PTHR24346:SF30">
    <property type="entry name" value="MATERNAL EMBRYONIC LEUCINE ZIPPER KINASE"/>
    <property type="match status" value="1"/>
</dbReference>
<gene>
    <name evidence="5" type="primary">HRK1_3</name>
    <name evidence="5" type="ORF">H4R26_004488</name>
</gene>
<dbReference type="PROSITE" id="PS00108">
    <property type="entry name" value="PROTEIN_KINASE_ST"/>
    <property type="match status" value="1"/>
</dbReference>
<protein>
    <submittedName>
        <fullName evidence="5">Serine/threonine protein kinase</fullName>
    </submittedName>
</protein>
<evidence type="ECO:0000313" key="6">
    <source>
        <dbReference type="Proteomes" id="UP001150907"/>
    </source>
</evidence>
<evidence type="ECO:0000256" key="3">
    <source>
        <dbReference type="SAM" id="MobiDB-lite"/>
    </source>
</evidence>
<keyword evidence="5" id="KW-0808">Transferase</keyword>
<accession>A0A9W8BH86</accession>
<keyword evidence="1" id="KW-0547">Nucleotide-binding</keyword>
<organism evidence="5 6">
    <name type="scientific">Coemansia thaxteri</name>
    <dbReference type="NCBI Taxonomy" id="2663907"/>
    <lineage>
        <taxon>Eukaryota</taxon>
        <taxon>Fungi</taxon>
        <taxon>Fungi incertae sedis</taxon>
        <taxon>Zoopagomycota</taxon>
        <taxon>Kickxellomycotina</taxon>
        <taxon>Kickxellomycetes</taxon>
        <taxon>Kickxellales</taxon>
        <taxon>Kickxellaceae</taxon>
        <taxon>Coemansia</taxon>
    </lineage>
</organism>
<keyword evidence="2" id="KW-0067">ATP-binding</keyword>
<dbReference type="GO" id="GO:0035556">
    <property type="term" value="P:intracellular signal transduction"/>
    <property type="evidence" value="ECO:0007669"/>
    <property type="project" value="TreeGrafter"/>
</dbReference>
<dbReference type="GO" id="GO:0004674">
    <property type="term" value="F:protein serine/threonine kinase activity"/>
    <property type="evidence" value="ECO:0007669"/>
    <property type="project" value="UniProtKB-KW"/>
</dbReference>
<dbReference type="Pfam" id="PF00069">
    <property type="entry name" value="Pkinase"/>
    <property type="match status" value="1"/>
</dbReference>
<dbReference type="InterPro" id="IPR000719">
    <property type="entry name" value="Prot_kinase_dom"/>
</dbReference>
<evidence type="ECO:0000259" key="4">
    <source>
        <dbReference type="PROSITE" id="PS50011"/>
    </source>
</evidence>
<dbReference type="Proteomes" id="UP001150907">
    <property type="component" value="Unassembled WGS sequence"/>
</dbReference>
<dbReference type="InterPro" id="IPR011009">
    <property type="entry name" value="Kinase-like_dom_sf"/>
</dbReference>
<sequence length="458" mass="49332">MQSHNRHEVSPSHTLYDSSSGAAAGMQGKKKFAHFRRLFSSLHRKNHSSGLAAEARAAEAKASPSSSVSGSAQKRLQVAPAQSTVILRRPSSASSTSTASDENVAVISDRATGFIRETYGAPLRTIGQGTGGFVSLHQACDGRFYAVKTFTFPDGGGRMAATGMNVRQWKHLLDEASFSLSLRHPNVIRTYQFVRENDGAVYSIMEYCEKDLFTVVQEGALAPADIDRLFFQLLSGVAYLHGVARVAHRDMKLDNLCVDEDGNLKIIDFGCSSTFDPAAPAQTRGVCGSDPYIAPEVFAPRAEYDPRKVDVWALAIIYLAMVSGHFPWEVAKPEDPNYALYLRYHGRVIDHWLPKTTAANAPIKSMLLLDPLARPTVDTVMRDPWVVALAETHAPQGASLSKASTLRASVCGDDVVKQAAAAANGSAQLPLAVYARSNAGYVSSTSTVSSSLSLSSGY</sequence>
<dbReference type="AlphaFoldDB" id="A0A9W8BH86"/>
<dbReference type="OrthoDB" id="6513151at2759"/>
<feature type="domain" description="Protein kinase" evidence="4">
    <location>
        <begin position="120"/>
        <end position="386"/>
    </location>
</feature>
<feature type="compositionally biased region" description="Low complexity" evidence="3">
    <location>
        <begin position="50"/>
        <end position="72"/>
    </location>
</feature>
<dbReference type="SMART" id="SM00220">
    <property type="entry name" value="S_TKc"/>
    <property type="match status" value="1"/>
</dbReference>
<keyword evidence="5" id="KW-0418">Kinase</keyword>
<evidence type="ECO:0000256" key="2">
    <source>
        <dbReference type="ARBA" id="ARBA00022840"/>
    </source>
</evidence>
<feature type="compositionally biased region" description="Polar residues" evidence="3">
    <location>
        <begin position="11"/>
        <end position="21"/>
    </location>
</feature>
<dbReference type="Gene3D" id="1.10.510.10">
    <property type="entry name" value="Transferase(Phosphotransferase) domain 1"/>
    <property type="match status" value="1"/>
</dbReference>